<keyword evidence="10" id="KW-1185">Reference proteome</keyword>
<dbReference type="GO" id="GO:0008236">
    <property type="term" value="F:serine-type peptidase activity"/>
    <property type="evidence" value="ECO:0007669"/>
    <property type="project" value="UniProtKB-KW"/>
</dbReference>
<accession>A0A8J6J0P3</accession>
<dbReference type="SMART" id="SM00245">
    <property type="entry name" value="TSPc"/>
    <property type="match status" value="1"/>
</dbReference>
<comment type="caution">
    <text evidence="9">The sequence shown here is derived from an EMBL/GenBank/DDBJ whole genome shotgun (WGS) entry which is preliminary data.</text>
</comment>
<dbReference type="Pfam" id="PF03572">
    <property type="entry name" value="Peptidase_S41"/>
    <property type="match status" value="1"/>
</dbReference>
<reference evidence="9" key="1">
    <citation type="submission" date="2020-08" db="EMBL/GenBank/DDBJ databases">
        <title>Genome public.</title>
        <authorList>
            <person name="Liu C."/>
            <person name="Sun Q."/>
        </authorList>
    </citation>
    <scope>NUCLEOTIDE SEQUENCE</scope>
    <source>
        <strain evidence="9">NSJ-23</strain>
    </source>
</reference>
<organism evidence="9 10">
    <name type="scientific">Flintibacter hominis</name>
    <dbReference type="NCBI Taxonomy" id="2763048"/>
    <lineage>
        <taxon>Bacteria</taxon>
        <taxon>Bacillati</taxon>
        <taxon>Bacillota</taxon>
        <taxon>Clostridia</taxon>
        <taxon>Eubacteriales</taxon>
        <taxon>Flintibacter</taxon>
    </lineage>
</organism>
<dbReference type="InterPro" id="IPR029045">
    <property type="entry name" value="ClpP/crotonase-like_dom_sf"/>
</dbReference>
<evidence type="ECO:0000313" key="10">
    <source>
        <dbReference type="Proteomes" id="UP000628736"/>
    </source>
</evidence>
<dbReference type="InterPro" id="IPR001119">
    <property type="entry name" value="SLH_dom"/>
</dbReference>
<name>A0A8J6J0P3_9FIRM</name>
<dbReference type="InterPro" id="IPR004447">
    <property type="entry name" value="Peptidase_S41A"/>
</dbReference>
<evidence type="ECO:0000256" key="4">
    <source>
        <dbReference type="ARBA" id="ARBA00022801"/>
    </source>
</evidence>
<keyword evidence="3" id="KW-0677">Repeat</keyword>
<comment type="similarity">
    <text evidence="1">Belongs to the peptidase S41A family.</text>
</comment>
<dbReference type="Proteomes" id="UP000628736">
    <property type="component" value="Unassembled WGS sequence"/>
</dbReference>
<keyword evidence="4" id="KW-0378">Hydrolase</keyword>
<keyword evidence="6" id="KW-0732">Signal</keyword>
<keyword evidence="2" id="KW-0645">Protease</keyword>
<dbReference type="RefSeq" id="WP_186852093.1">
    <property type="nucleotide sequence ID" value="NZ_JACOPO010000001.1"/>
</dbReference>
<protein>
    <submittedName>
        <fullName evidence="9">S-layer homology domain-containing protein</fullName>
    </submittedName>
</protein>
<dbReference type="Pfam" id="PF17820">
    <property type="entry name" value="PDZ_6"/>
    <property type="match status" value="1"/>
</dbReference>
<dbReference type="InterPro" id="IPR041489">
    <property type="entry name" value="PDZ_6"/>
</dbReference>
<feature type="domain" description="SLH" evidence="8">
    <location>
        <begin position="436"/>
        <end position="496"/>
    </location>
</feature>
<feature type="chain" id="PRO_5035235402" evidence="6">
    <location>
        <begin position="25"/>
        <end position="624"/>
    </location>
</feature>
<proteinExistence type="inferred from homology"/>
<dbReference type="GO" id="GO:0006508">
    <property type="term" value="P:proteolysis"/>
    <property type="evidence" value="ECO:0007669"/>
    <property type="project" value="UniProtKB-KW"/>
</dbReference>
<feature type="domain" description="PDZ" evidence="7">
    <location>
        <begin position="80"/>
        <end position="126"/>
    </location>
</feature>
<evidence type="ECO:0000256" key="1">
    <source>
        <dbReference type="ARBA" id="ARBA00009179"/>
    </source>
</evidence>
<dbReference type="EMBL" id="JACOPO010000001">
    <property type="protein sequence ID" value="MBC5721739.1"/>
    <property type="molecule type" value="Genomic_DNA"/>
</dbReference>
<evidence type="ECO:0000259" key="8">
    <source>
        <dbReference type="PROSITE" id="PS51272"/>
    </source>
</evidence>
<dbReference type="Pfam" id="PF00395">
    <property type="entry name" value="SLH"/>
    <property type="match status" value="2"/>
</dbReference>
<dbReference type="AlphaFoldDB" id="A0A8J6J0P3"/>
<dbReference type="GO" id="GO:0004175">
    <property type="term" value="F:endopeptidase activity"/>
    <property type="evidence" value="ECO:0007669"/>
    <property type="project" value="TreeGrafter"/>
</dbReference>
<evidence type="ECO:0000259" key="7">
    <source>
        <dbReference type="PROSITE" id="PS50106"/>
    </source>
</evidence>
<dbReference type="InterPro" id="IPR001478">
    <property type="entry name" value="PDZ"/>
</dbReference>
<dbReference type="PANTHER" id="PTHR32060:SF22">
    <property type="entry name" value="CARBOXYL-TERMINAL-PROCESSING PEPTIDASE 3, CHLOROPLASTIC"/>
    <property type="match status" value="1"/>
</dbReference>
<evidence type="ECO:0000313" key="9">
    <source>
        <dbReference type="EMBL" id="MBC5721739.1"/>
    </source>
</evidence>
<keyword evidence="5" id="KW-0720">Serine protease</keyword>
<gene>
    <name evidence="9" type="ORF">H8S11_02725</name>
</gene>
<dbReference type="Gene3D" id="3.30.750.44">
    <property type="match status" value="1"/>
</dbReference>
<sequence length="624" mass="66904">MKKFLSAFLSLAVALSLTALPASALELEDAKTLLQTYYVDPLPDEIWSLDSLDEILEAIGDPYTVYMNTEEYQAFLSSVNGDTVVGIGASVENAYNDGYRIMSILPDSPALEAGLEAGDRIIAVDGVATAAGVDPRTMISGQEGTTVTITVISQSDGQRRDYTMERRSVLIPIVTYDLVDGVAVIDCTSFGASTASVVQAAIEELDNQTAIWLMDLRSNPGGTDESAALTAGQFIGSAIMVYFRDSAGGYYYRATSPLVEDLTDKPLVILTSPHSASGSELFAAAIRDYEAGIALGQRTFGKGIAQNIYDESNTTGIFDGDCLKITTLRFFSPDGTTNHIVGVLPTLVISAENAPAAALLLGQEEPSRASGHLKLSLAGQTFYLKISEALNADNKAAFTELLEALPPSALLYQGAGTRTWTEVSPADLAREKQLDFTARSFSDLEGSEFEREIRTLATYQLLGGYEDGTFRPDNTVTRAEFCTMAATALALPADHSVLDQFSDVSAQSWYADGISAMADMGFISGYGDGTFRPDSTITYQEMVTILSAVAAWANMNIYDLSQQEVSAADWATYYEYAPWAQAPARNLASLDALVGDLAPADLGTRQVAAGMLYQIMEGIGLLWD</sequence>
<evidence type="ECO:0000256" key="5">
    <source>
        <dbReference type="ARBA" id="ARBA00022825"/>
    </source>
</evidence>
<feature type="signal peptide" evidence="6">
    <location>
        <begin position="1"/>
        <end position="24"/>
    </location>
</feature>
<evidence type="ECO:0000256" key="3">
    <source>
        <dbReference type="ARBA" id="ARBA00022737"/>
    </source>
</evidence>
<dbReference type="CDD" id="cd07560">
    <property type="entry name" value="Peptidase_S41_CPP"/>
    <property type="match status" value="1"/>
</dbReference>
<evidence type="ECO:0000256" key="6">
    <source>
        <dbReference type="SAM" id="SignalP"/>
    </source>
</evidence>
<dbReference type="PANTHER" id="PTHR32060">
    <property type="entry name" value="TAIL-SPECIFIC PROTEASE"/>
    <property type="match status" value="1"/>
</dbReference>
<dbReference type="PROSITE" id="PS51272">
    <property type="entry name" value="SLH"/>
    <property type="match status" value="2"/>
</dbReference>
<dbReference type="Gene3D" id="2.30.42.10">
    <property type="match status" value="1"/>
</dbReference>
<dbReference type="CDD" id="cd06782">
    <property type="entry name" value="cpPDZ_CPP-like"/>
    <property type="match status" value="1"/>
</dbReference>
<evidence type="ECO:0000256" key="2">
    <source>
        <dbReference type="ARBA" id="ARBA00022670"/>
    </source>
</evidence>
<feature type="domain" description="SLH" evidence="8">
    <location>
        <begin position="497"/>
        <end position="560"/>
    </location>
</feature>
<dbReference type="InterPro" id="IPR036034">
    <property type="entry name" value="PDZ_sf"/>
</dbReference>
<dbReference type="Gene3D" id="3.90.226.10">
    <property type="entry name" value="2-enoyl-CoA Hydratase, Chain A, domain 1"/>
    <property type="match status" value="1"/>
</dbReference>
<dbReference type="PROSITE" id="PS50106">
    <property type="entry name" value="PDZ"/>
    <property type="match status" value="1"/>
</dbReference>
<dbReference type="InterPro" id="IPR005151">
    <property type="entry name" value="Tail-specific_protease"/>
</dbReference>
<dbReference type="SMART" id="SM00228">
    <property type="entry name" value="PDZ"/>
    <property type="match status" value="1"/>
</dbReference>
<dbReference type="SUPFAM" id="SSF50156">
    <property type="entry name" value="PDZ domain-like"/>
    <property type="match status" value="1"/>
</dbReference>
<dbReference type="SUPFAM" id="SSF52096">
    <property type="entry name" value="ClpP/crotonase"/>
    <property type="match status" value="1"/>
</dbReference>